<dbReference type="EC" id="3.2.1.52" evidence="3"/>
<dbReference type="Proteomes" id="UP000612282">
    <property type="component" value="Unassembled WGS sequence"/>
</dbReference>
<proteinExistence type="inferred from homology"/>
<organism evidence="8 9">
    <name type="scientific">Actinoplanes couchii</name>
    <dbReference type="NCBI Taxonomy" id="403638"/>
    <lineage>
        <taxon>Bacteria</taxon>
        <taxon>Bacillati</taxon>
        <taxon>Actinomycetota</taxon>
        <taxon>Actinomycetes</taxon>
        <taxon>Micromonosporales</taxon>
        <taxon>Micromonosporaceae</taxon>
        <taxon>Actinoplanes</taxon>
    </lineage>
</organism>
<keyword evidence="9" id="KW-1185">Reference proteome</keyword>
<dbReference type="InterPro" id="IPR015883">
    <property type="entry name" value="Glyco_hydro_20_cat"/>
</dbReference>
<dbReference type="PANTHER" id="PTHR22600:SF57">
    <property type="entry name" value="BETA-N-ACETYLHEXOSAMINIDASE"/>
    <property type="match status" value="1"/>
</dbReference>
<evidence type="ECO:0000256" key="4">
    <source>
        <dbReference type="ARBA" id="ARBA00022801"/>
    </source>
</evidence>
<dbReference type="Pfam" id="PF00728">
    <property type="entry name" value="Glyco_hydro_20"/>
    <property type="match status" value="1"/>
</dbReference>
<comment type="catalytic activity">
    <reaction evidence="1">
        <text>Hydrolysis of terminal non-reducing N-acetyl-D-hexosamine residues in N-acetyl-beta-D-hexosaminides.</text>
        <dbReference type="EC" id="3.2.1.52"/>
    </reaction>
</comment>
<dbReference type="PANTHER" id="PTHR22600">
    <property type="entry name" value="BETA-HEXOSAMINIDASE"/>
    <property type="match status" value="1"/>
</dbReference>
<sequence>MHAGTTISGPGIRQFVDDLAADGGPRLTIADHGTIITELTDHLDEFRDLPEPIGVSPSGHSPADERYLLEITGDRAVVRATAAEGLHRGLTTLRQLLNGGPVVTVPGQRIVDTPRVAWRGFSLDVARCFQSVETVRGIVDMLSLYKFNVLHLHLSDNEGWRLALPEYPELTTAESWTIEEIKTLIAYAGGRHVTVIPELDTPGHSAAVLRAYPELGVFEPDGEFPTAYLDPNRPGVDTFLNTIVKYLAEIAPGPYLHIGGDEAFGMPDDLFHQHVAATLQKVRATGKTPIGWQETTRPGLHSGEIFQYWADFADAVGDQDAAAQSTIPPETLAKLTAFFRTAREDLSRGFAQGARVLLSPTRIAYFDGPHAGDAADPAQHAVRDRVGYRHYPPRTLEELFAWDPATLLDGVGTDRIAGVEAALWAETVSGAADAQFLITSRLPGFAERAWSPEGSKWADYRDRLAAQSPTWRHRDWTYFATTTVDWK</sequence>
<evidence type="ECO:0000256" key="5">
    <source>
        <dbReference type="ARBA" id="ARBA00023295"/>
    </source>
</evidence>
<dbReference type="SUPFAM" id="SSF55545">
    <property type="entry name" value="beta-N-acetylhexosaminidase-like domain"/>
    <property type="match status" value="1"/>
</dbReference>
<evidence type="ECO:0000313" key="9">
    <source>
        <dbReference type="Proteomes" id="UP000612282"/>
    </source>
</evidence>
<dbReference type="Pfam" id="PF02838">
    <property type="entry name" value="Glyco_hydro_20b"/>
    <property type="match status" value="1"/>
</dbReference>
<feature type="domain" description="Glycoside hydrolase family 20 catalytic" evidence="6">
    <location>
        <begin position="117"/>
        <end position="452"/>
    </location>
</feature>
<dbReference type="Gene3D" id="3.30.379.10">
    <property type="entry name" value="Chitobiase/beta-hexosaminidase domain 2-like"/>
    <property type="match status" value="1"/>
</dbReference>
<comment type="caution">
    <text evidence="8">The sequence shown here is derived from an EMBL/GenBank/DDBJ whole genome shotgun (WGS) entry which is preliminary data.</text>
</comment>
<protein>
    <recommendedName>
        <fullName evidence="3">beta-N-acetylhexosaminidase</fullName>
        <ecNumber evidence="3">3.2.1.52</ecNumber>
    </recommendedName>
</protein>
<comment type="similarity">
    <text evidence="2">Belongs to the glycosyl hydrolase 20 family.</text>
</comment>
<keyword evidence="4" id="KW-0378">Hydrolase</keyword>
<dbReference type="InterPro" id="IPR025705">
    <property type="entry name" value="Beta_hexosaminidase_sua/sub"/>
</dbReference>
<evidence type="ECO:0000256" key="3">
    <source>
        <dbReference type="ARBA" id="ARBA00012663"/>
    </source>
</evidence>
<evidence type="ECO:0000259" key="6">
    <source>
        <dbReference type="Pfam" id="PF00728"/>
    </source>
</evidence>
<evidence type="ECO:0000313" key="8">
    <source>
        <dbReference type="EMBL" id="GID61296.1"/>
    </source>
</evidence>
<evidence type="ECO:0000256" key="2">
    <source>
        <dbReference type="ARBA" id="ARBA00006285"/>
    </source>
</evidence>
<dbReference type="InterPro" id="IPR029018">
    <property type="entry name" value="Hex-like_dom2"/>
</dbReference>
<gene>
    <name evidence="8" type="ORF">Aco03nite_097000</name>
</gene>
<evidence type="ECO:0000259" key="7">
    <source>
        <dbReference type="Pfam" id="PF02838"/>
    </source>
</evidence>
<feature type="domain" description="Beta-hexosaminidase bacterial type N-terminal" evidence="7">
    <location>
        <begin position="60"/>
        <end position="112"/>
    </location>
</feature>
<dbReference type="EMBL" id="BOMG01000122">
    <property type="protein sequence ID" value="GID61296.1"/>
    <property type="molecule type" value="Genomic_DNA"/>
</dbReference>
<name>A0ABQ3XRZ9_9ACTN</name>
<dbReference type="InterPro" id="IPR015882">
    <property type="entry name" value="HEX_bac_N"/>
</dbReference>
<dbReference type="InterPro" id="IPR017853">
    <property type="entry name" value="GH"/>
</dbReference>
<evidence type="ECO:0000256" key="1">
    <source>
        <dbReference type="ARBA" id="ARBA00001231"/>
    </source>
</evidence>
<reference evidence="8 9" key="1">
    <citation type="submission" date="2021-01" db="EMBL/GenBank/DDBJ databases">
        <title>Whole genome shotgun sequence of Actinoplanes couchii NBRC 106145.</title>
        <authorList>
            <person name="Komaki H."/>
            <person name="Tamura T."/>
        </authorList>
    </citation>
    <scope>NUCLEOTIDE SEQUENCE [LARGE SCALE GENOMIC DNA]</scope>
    <source>
        <strain evidence="8 9">NBRC 106145</strain>
    </source>
</reference>
<accession>A0ABQ3XRZ9</accession>
<dbReference type="Gene3D" id="3.20.20.80">
    <property type="entry name" value="Glycosidases"/>
    <property type="match status" value="1"/>
</dbReference>
<dbReference type="PRINTS" id="PR00738">
    <property type="entry name" value="GLHYDRLASE20"/>
</dbReference>
<dbReference type="SUPFAM" id="SSF51445">
    <property type="entry name" value="(Trans)glycosidases"/>
    <property type="match status" value="1"/>
</dbReference>
<keyword evidence="5" id="KW-0326">Glycosidase</keyword>